<sequence length="153" mass="17155">MAVSQNGEVMGGIICNITGRTDIQYDGNFDKYSELNAKVVIFLYKTKLQSNVFGQYPSVDHILDMNIIAVNRPYRGNGICKSLVKKSKELAIELGCQMIYAECSSNYTAKAVENFGLKCIHSVNYADYIDEKGNVMFKTQSPHESFKVYALLL</sequence>
<feature type="domain" description="N-acetyltransferase" evidence="1">
    <location>
        <begin position="66"/>
        <end position="111"/>
    </location>
</feature>
<reference evidence="2" key="1">
    <citation type="submission" date="2018-04" db="EMBL/GenBank/DDBJ databases">
        <title>Transcriptome assembly of Sipha flava.</title>
        <authorList>
            <person name="Scully E.D."/>
            <person name="Geib S.M."/>
            <person name="Palmer N.A."/>
            <person name="Koch K."/>
            <person name="Bradshaw J."/>
            <person name="Heng-Moss T."/>
            <person name="Sarath G."/>
        </authorList>
    </citation>
    <scope>NUCLEOTIDE SEQUENCE</scope>
</reference>
<accession>A0A2S2Q1Y8</accession>
<dbReference type="Pfam" id="PF00583">
    <property type="entry name" value="Acetyltransf_1"/>
    <property type="match status" value="1"/>
</dbReference>
<dbReference type="InterPro" id="IPR016181">
    <property type="entry name" value="Acyl_CoA_acyltransferase"/>
</dbReference>
<dbReference type="SUPFAM" id="SSF55729">
    <property type="entry name" value="Acyl-CoA N-acyltransferases (Nat)"/>
    <property type="match status" value="1"/>
</dbReference>
<organism evidence="2">
    <name type="scientific">Sipha flava</name>
    <name type="common">yellow sugarcane aphid</name>
    <dbReference type="NCBI Taxonomy" id="143950"/>
    <lineage>
        <taxon>Eukaryota</taxon>
        <taxon>Metazoa</taxon>
        <taxon>Ecdysozoa</taxon>
        <taxon>Arthropoda</taxon>
        <taxon>Hexapoda</taxon>
        <taxon>Insecta</taxon>
        <taxon>Pterygota</taxon>
        <taxon>Neoptera</taxon>
        <taxon>Paraneoptera</taxon>
        <taxon>Hemiptera</taxon>
        <taxon>Sternorrhyncha</taxon>
        <taxon>Aphidomorpha</taxon>
        <taxon>Aphidoidea</taxon>
        <taxon>Aphididae</taxon>
        <taxon>Sipha</taxon>
    </lineage>
</organism>
<gene>
    <name evidence="4 5" type="primary">LOC112689381</name>
    <name evidence="2" type="ORF">g.20050</name>
</gene>
<dbReference type="GO" id="GO:0008080">
    <property type="term" value="F:N-acetyltransferase activity"/>
    <property type="evidence" value="ECO:0007669"/>
    <property type="project" value="TreeGrafter"/>
</dbReference>
<evidence type="ECO:0000313" key="5">
    <source>
        <dbReference type="RefSeq" id="XP_025418858.1"/>
    </source>
</evidence>
<dbReference type="RefSeq" id="XP_025418857.1">
    <property type="nucleotide sequence ID" value="XM_025563072.1"/>
</dbReference>
<dbReference type="Proteomes" id="UP000694846">
    <property type="component" value="Unplaced"/>
</dbReference>
<proteinExistence type="predicted"/>
<dbReference type="PANTHER" id="PTHR20905:SF1">
    <property type="entry name" value="AT07410P-RELATED"/>
    <property type="match status" value="1"/>
</dbReference>
<evidence type="ECO:0000313" key="3">
    <source>
        <dbReference type="Proteomes" id="UP000694846"/>
    </source>
</evidence>
<evidence type="ECO:0000313" key="2">
    <source>
        <dbReference type="EMBL" id="MBY71653.1"/>
    </source>
</evidence>
<dbReference type="GeneID" id="112689381"/>
<dbReference type="EMBL" id="GGMS01002450">
    <property type="protein sequence ID" value="MBY71653.1"/>
    <property type="molecule type" value="Transcribed_RNA"/>
</dbReference>
<dbReference type="OrthoDB" id="6602833at2759"/>
<keyword evidence="3" id="KW-1185">Reference proteome</keyword>
<dbReference type="Gene3D" id="3.40.630.30">
    <property type="match status" value="1"/>
</dbReference>
<reference evidence="4 5" key="2">
    <citation type="submission" date="2025-04" db="UniProtKB">
        <authorList>
            <consortium name="RefSeq"/>
        </authorList>
    </citation>
    <scope>IDENTIFICATION</scope>
    <source>
        <tissue evidence="4 5">Whole body</tissue>
    </source>
</reference>
<protein>
    <submittedName>
        <fullName evidence="4 5">Dopamine N-acetyltransferase-like</fullName>
    </submittedName>
</protein>
<dbReference type="AlphaFoldDB" id="A0A2S2Q1Y8"/>
<evidence type="ECO:0000259" key="1">
    <source>
        <dbReference type="Pfam" id="PF00583"/>
    </source>
</evidence>
<dbReference type="PANTHER" id="PTHR20905">
    <property type="entry name" value="N-ACETYLTRANSFERASE-RELATED"/>
    <property type="match status" value="1"/>
</dbReference>
<name>A0A2S2Q1Y8_9HEMI</name>
<evidence type="ECO:0000313" key="4">
    <source>
        <dbReference type="RefSeq" id="XP_025418857.1"/>
    </source>
</evidence>
<dbReference type="CDD" id="cd04301">
    <property type="entry name" value="NAT_SF"/>
    <property type="match status" value="1"/>
</dbReference>
<dbReference type="RefSeq" id="XP_025418858.1">
    <property type="nucleotide sequence ID" value="XM_025563073.1"/>
</dbReference>
<dbReference type="InterPro" id="IPR000182">
    <property type="entry name" value="GNAT_dom"/>
</dbReference>